<evidence type="ECO:0000256" key="1">
    <source>
        <dbReference type="ARBA" id="ARBA00005395"/>
    </source>
</evidence>
<dbReference type="InterPro" id="IPR016181">
    <property type="entry name" value="Acyl_CoA_acyltransferase"/>
</dbReference>
<dbReference type="EMBL" id="SLUO01000007">
    <property type="protein sequence ID" value="TCL57896.1"/>
    <property type="molecule type" value="Genomic_DNA"/>
</dbReference>
<dbReference type="NCBIfam" id="TIGR01575">
    <property type="entry name" value="rimI"/>
    <property type="match status" value="1"/>
</dbReference>
<gene>
    <name evidence="7" type="ORF">EDD76_1079</name>
</gene>
<dbReference type="SUPFAM" id="SSF55729">
    <property type="entry name" value="Acyl-CoA N-acyltransferases (Nat)"/>
    <property type="match status" value="1"/>
</dbReference>
<dbReference type="InterPro" id="IPR000182">
    <property type="entry name" value="GNAT_dom"/>
</dbReference>
<reference evidence="7 8" key="1">
    <citation type="submission" date="2019-03" db="EMBL/GenBank/DDBJ databases">
        <title>Genomic Encyclopedia of Type Strains, Phase IV (KMG-IV): sequencing the most valuable type-strain genomes for metagenomic binning, comparative biology and taxonomic classification.</title>
        <authorList>
            <person name="Goeker M."/>
        </authorList>
    </citation>
    <scope>NUCLEOTIDE SEQUENCE [LARGE SCALE GENOMIC DNA]</scope>
    <source>
        <strain evidence="7 8">DSM 100556</strain>
    </source>
</reference>
<evidence type="ECO:0000256" key="2">
    <source>
        <dbReference type="ARBA" id="ARBA00022490"/>
    </source>
</evidence>
<dbReference type="OrthoDB" id="9794566at2"/>
<dbReference type="GO" id="GO:0008999">
    <property type="term" value="F:protein-N-terminal-alanine acetyltransferase activity"/>
    <property type="evidence" value="ECO:0007669"/>
    <property type="project" value="UniProtKB-EC"/>
</dbReference>
<dbReference type="CDD" id="cd04301">
    <property type="entry name" value="NAT_SF"/>
    <property type="match status" value="1"/>
</dbReference>
<dbReference type="RefSeq" id="WP_132038520.1">
    <property type="nucleotide sequence ID" value="NZ_JPNB01000002.1"/>
</dbReference>
<comment type="similarity">
    <text evidence="1 5">Belongs to the acetyltransferase family. RimI subfamily.</text>
</comment>
<evidence type="ECO:0000313" key="7">
    <source>
        <dbReference type="EMBL" id="TCL57896.1"/>
    </source>
</evidence>
<comment type="function">
    <text evidence="5">Acetylates the N-terminal alanine of ribosomal protein bS18.</text>
</comment>
<keyword evidence="4" id="KW-0012">Acyltransferase</keyword>
<dbReference type="InterPro" id="IPR006464">
    <property type="entry name" value="AcTrfase_RimI/Ard1"/>
</dbReference>
<dbReference type="PANTHER" id="PTHR43420">
    <property type="entry name" value="ACETYLTRANSFERASE"/>
    <property type="match status" value="1"/>
</dbReference>
<name>A0A4R1QVA4_9FIRM</name>
<evidence type="ECO:0000256" key="5">
    <source>
        <dbReference type="RuleBase" id="RU363094"/>
    </source>
</evidence>
<dbReference type="AlphaFoldDB" id="A0A4R1QVA4"/>
<dbReference type="PROSITE" id="PS51186">
    <property type="entry name" value="GNAT"/>
    <property type="match status" value="1"/>
</dbReference>
<comment type="catalytic activity">
    <reaction evidence="5">
        <text>N-terminal L-alanyl-[ribosomal protein bS18] + acetyl-CoA = N-terminal N(alpha)-acetyl-L-alanyl-[ribosomal protein bS18] + CoA + H(+)</text>
        <dbReference type="Rhea" id="RHEA:43756"/>
        <dbReference type="Rhea" id="RHEA-COMP:10676"/>
        <dbReference type="Rhea" id="RHEA-COMP:10677"/>
        <dbReference type="ChEBI" id="CHEBI:15378"/>
        <dbReference type="ChEBI" id="CHEBI:57287"/>
        <dbReference type="ChEBI" id="CHEBI:57288"/>
        <dbReference type="ChEBI" id="CHEBI:64718"/>
        <dbReference type="ChEBI" id="CHEBI:83683"/>
        <dbReference type="EC" id="2.3.1.266"/>
    </reaction>
</comment>
<keyword evidence="3 7" id="KW-0808">Transferase</keyword>
<evidence type="ECO:0000256" key="3">
    <source>
        <dbReference type="ARBA" id="ARBA00022679"/>
    </source>
</evidence>
<dbReference type="Gene3D" id="3.40.630.30">
    <property type="match status" value="1"/>
</dbReference>
<dbReference type="Pfam" id="PF00583">
    <property type="entry name" value="Acetyltransf_1"/>
    <property type="match status" value="1"/>
</dbReference>
<evidence type="ECO:0000259" key="6">
    <source>
        <dbReference type="PROSITE" id="PS51186"/>
    </source>
</evidence>
<dbReference type="InterPro" id="IPR050680">
    <property type="entry name" value="YpeA/RimI_acetyltransf"/>
</dbReference>
<dbReference type="GO" id="GO:0005737">
    <property type="term" value="C:cytoplasm"/>
    <property type="evidence" value="ECO:0007669"/>
    <property type="project" value="UniProtKB-SubCell"/>
</dbReference>
<proteinExistence type="inferred from homology"/>
<comment type="caution">
    <text evidence="7">The sequence shown here is derived from an EMBL/GenBank/DDBJ whole genome shotgun (WGS) entry which is preliminary data.</text>
</comment>
<keyword evidence="8" id="KW-1185">Reference proteome</keyword>
<keyword evidence="2 5" id="KW-0963">Cytoplasm</keyword>
<evidence type="ECO:0000256" key="4">
    <source>
        <dbReference type="ARBA" id="ARBA00023315"/>
    </source>
</evidence>
<dbReference type="STRING" id="1469948.GCA_000732725_02130"/>
<dbReference type="PANTHER" id="PTHR43420:SF44">
    <property type="entry name" value="ACETYLTRANSFERASE YPEA"/>
    <property type="match status" value="1"/>
</dbReference>
<dbReference type="EC" id="2.3.1.266" evidence="5"/>
<protein>
    <recommendedName>
        <fullName evidence="5">[Ribosomal protein bS18]-alanine N-acetyltransferase</fullName>
        <ecNumber evidence="5">2.3.1.266</ecNumber>
    </recommendedName>
</protein>
<organism evidence="7 8">
    <name type="scientific">Kineothrix alysoides</name>
    <dbReference type="NCBI Taxonomy" id="1469948"/>
    <lineage>
        <taxon>Bacteria</taxon>
        <taxon>Bacillati</taxon>
        <taxon>Bacillota</taxon>
        <taxon>Clostridia</taxon>
        <taxon>Lachnospirales</taxon>
        <taxon>Lachnospiraceae</taxon>
        <taxon>Kineothrix</taxon>
    </lineage>
</organism>
<accession>A0A4R1QVA4</accession>
<comment type="subcellular location">
    <subcellularLocation>
        <location evidence="5">Cytoplasm</location>
    </subcellularLocation>
</comment>
<dbReference type="Proteomes" id="UP000295718">
    <property type="component" value="Unassembled WGS sequence"/>
</dbReference>
<feature type="domain" description="N-acetyltransferase" evidence="6">
    <location>
        <begin position="2"/>
        <end position="144"/>
    </location>
</feature>
<evidence type="ECO:0000313" key="8">
    <source>
        <dbReference type="Proteomes" id="UP000295718"/>
    </source>
</evidence>
<sequence length="144" mass="16779">MIIVRRMEEKDILRAEELEKDNFSEPWSQKAFRETIHLDYAYYFVAEEGESVIGICGLRNIAGEGEITNVVVDKNYRKQGIAEMLLEKALDEGRMHGIEAFTLEVRAGNEPAIRLYKKLGFESEGIRKNFYEMPKEDALIMWKR</sequence>